<proteinExistence type="predicted"/>
<feature type="region of interest" description="Disordered" evidence="1">
    <location>
        <begin position="1"/>
        <end position="28"/>
    </location>
</feature>
<name>A0AAE0D1E3_COLKA</name>
<dbReference type="AlphaFoldDB" id="A0AAE0D1E3"/>
<dbReference type="PANTHER" id="PTHR35392">
    <property type="entry name" value="ZN(II)2CYS6 TRANSCRIPTION FACTOR (EUROFUNG)-RELATED-RELATED"/>
    <property type="match status" value="1"/>
</dbReference>
<comment type="caution">
    <text evidence="2">The sequence shown here is derived from an EMBL/GenBank/DDBJ whole genome shotgun (WGS) entry which is preliminary data.</text>
</comment>
<dbReference type="Proteomes" id="UP001281614">
    <property type="component" value="Unassembled WGS sequence"/>
</dbReference>
<evidence type="ECO:0000313" key="3">
    <source>
        <dbReference type="Proteomes" id="UP001281614"/>
    </source>
</evidence>
<gene>
    <name evidence="2" type="ORF">CKAH01_07549</name>
</gene>
<keyword evidence="3" id="KW-1185">Reference proteome</keyword>
<evidence type="ECO:0000256" key="1">
    <source>
        <dbReference type="SAM" id="MobiDB-lite"/>
    </source>
</evidence>
<feature type="region of interest" description="Disordered" evidence="1">
    <location>
        <begin position="173"/>
        <end position="221"/>
    </location>
</feature>
<accession>A0AAE0D1E3</accession>
<evidence type="ECO:0000313" key="2">
    <source>
        <dbReference type="EMBL" id="KAK2737478.1"/>
    </source>
</evidence>
<sequence>MEVAGRQWSEYEQPMWPKGGESDGLQSERSYFSSTGLPEHVDNPASHGAEHFSSVFPMTANGMAQSPRSRVTTPVMHCFGGINMFEAGVNLGPQTPTAQYFWEQDVDGVFAASHHINASNAFQSPVYVPLQHYESAPLEKQTLQPHTNTSMRLEGCDAHVQFQGFGQSHSTAHYYSADMPPNGAHSYRSPPESETSSQSSQGSPPQSFNYPSYGDSSLGEASKSPLLEQELLRDTQSTTPVDPELGWPSSYLASKTAYQPRLKAHRPTSVDAQLMPPPSAVPAKRHLVDLEAEEGLCKPPCRGGPLTQKKRLDAASTRKLGACIRCRMQHLTCEPNPEHPEGPCLTCSKLNRKSPKVVHKNLCCRAKMGEIQLSLPCNLGITERKFQSLAEHDLTDDEWMSNKVETVQLMTRGLCRHPLNIRVRLFSQERYDRLNYSIRTRSGDKEHMHLPPYALANVRDTRRSFQAYLDENFITSLKEQIDKEGTHPIIREHYLEALMHYDKLCDDFDEDNKERQVLKDFFKLRMALHHCMSPSWVYDESTGSHKCLGVYRVKDEKHPLLHRIPTPRMIVAQLYAIVSTKFVDTLTEKVLHNLEQLYSRAKFQPFFTVYVVTLLLLHEVSLIIGHWKDGREVFSGIIKEPMLPQITDPFVTKMCHNAEILLLHWHYYRRKPNASVAGDNFYGDDMNKGFLSDVSGSQKFLVKKTWIDLKQKFTNEPFDENGNLLWSDFVTSLSVLTYLSDFQGSGGLEVDFHPFYWASQMFVENWVPFQRISARRKGMSTTSPWTPRTPPEVPSLEEDRRT</sequence>
<feature type="compositionally biased region" description="Low complexity" evidence="1">
    <location>
        <begin position="189"/>
        <end position="207"/>
    </location>
</feature>
<dbReference type="PANTHER" id="PTHR35392:SF3">
    <property type="entry name" value="ZN(2)-C6 FUNGAL-TYPE DOMAIN-CONTAINING PROTEIN"/>
    <property type="match status" value="1"/>
</dbReference>
<reference evidence="2" key="1">
    <citation type="submission" date="2023-02" db="EMBL/GenBank/DDBJ databases">
        <title>Colletotrichum kahawae CIFC_Que2 genome sequencing and assembly.</title>
        <authorList>
            <person name="Baroncelli R."/>
        </authorList>
    </citation>
    <scope>NUCLEOTIDE SEQUENCE</scope>
    <source>
        <strain evidence="2">CIFC_Que2</strain>
    </source>
</reference>
<feature type="region of interest" description="Disordered" evidence="1">
    <location>
        <begin position="778"/>
        <end position="802"/>
    </location>
</feature>
<dbReference type="InterPro" id="IPR052973">
    <property type="entry name" value="Fungal_sec-metab_reg_TF"/>
</dbReference>
<organism evidence="2 3">
    <name type="scientific">Colletotrichum kahawae</name>
    <name type="common">Coffee berry disease fungus</name>
    <dbReference type="NCBI Taxonomy" id="34407"/>
    <lineage>
        <taxon>Eukaryota</taxon>
        <taxon>Fungi</taxon>
        <taxon>Dikarya</taxon>
        <taxon>Ascomycota</taxon>
        <taxon>Pezizomycotina</taxon>
        <taxon>Sordariomycetes</taxon>
        <taxon>Hypocreomycetidae</taxon>
        <taxon>Glomerellales</taxon>
        <taxon>Glomerellaceae</taxon>
        <taxon>Colletotrichum</taxon>
        <taxon>Colletotrichum gloeosporioides species complex</taxon>
    </lineage>
</organism>
<dbReference type="EMBL" id="VYYT01000400">
    <property type="protein sequence ID" value="KAK2737478.1"/>
    <property type="molecule type" value="Genomic_DNA"/>
</dbReference>
<protein>
    <submittedName>
        <fullName evidence="2">Tetratricopeptide repeat domain containing protein</fullName>
    </submittedName>
</protein>